<dbReference type="NCBIfam" id="TIGR01730">
    <property type="entry name" value="RND_mfp"/>
    <property type="match status" value="1"/>
</dbReference>
<evidence type="ECO:0000313" key="9">
    <source>
        <dbReference type="Proteomes" id="UP000343335"/>
    </source>
</evidence>
<dbReference type="Gene3D" id="2.40.50.100">
    <property type="match status" value="1"/>
</dbReference>
<dbReference type="Pfam" id="PF25876">
    <property type="entry name" value="HH_MFP_RND"/>
    <property type="match status" value="1"/>
</dbReference>
<evidence type="ECO:0000259" key="4">
    <source>
        <dbReference type="Pfam" id="PF25876"/>
    </source>
</evidence>
<dbReference type="GO" id="GO:0030313">
    <property type="term" value="C:cell envelope"/>
    <property type="evidence" value="ECO:0007669"/>
    <property type="project" value="UniProtKB-SubCell"/>
</dbReference>
<organism evidence="8 9">
    <name type="scientific">Pandoraea commovens</name>
    <dbReference type="NCBI Taxonomy" id="2508289"/>
    <lineage>
        <taxon>Bacteria</taxon>
        <taxon>Pseudomonadati</taxon>
        <taxon>Pseudomonadota</taxon>
        <taxon>Betaproteobacteria</taxon>
        <taxon>Burkholderiales</taxon>
        <taxon>Burkholderiaceae</taxon>
        <taxon>Pandoraea</taxon>
    </lineage>
</organism>
<keyword evidence="3" id="KW-0175">Coiled coil</keyword>
<evidence type="ECO:0000259" key="7">
    <source>
        <dbReference type="Pfam" id="PF25967"/>
    </source>
</evidence>
<dbReference type="Gene3D" id="1.10.287.470">
    <property type="entry name" value="Helix hairpin bin"/>
    <property type="match status" value="1"/>
</dbReference>
<dbReference type="InterPro" id="IPR058624">
    <property type="entry name" value="MdtA-like_HH"/>
</dbReference>
<evidence type="ECO:0000259" key="6">
    <source>
        <dbReference type="Pfam" id="PF25944"/>
    </source>
</evidence>
<dbReference type="GO" id="GO:0022857">
    <property type="term" value="F:transmembrane transporter activity"/>
    <property type="evidence" value="ECO:0007669"/>
    <property type="project" value="InterPro"/>
</dbReference>
<dbReference type="AlphaFoldDB" id="A0A5E4SPL9"/>
<feature type="coiled-coil region" evidence="3">
    <location>
        <begin position="138"/>
        <end position="179"/>
    </location>
</feature>
<dbReference type="PANTHER" id="PTHR30158:SF10">
    <property type="entry name" value="CATION EFFLUX PUMP"/>
    <property type="match status" value="1"/>
</dbReference>
<feature type="domain" description="Multidrug resistance protein MdtA-like beta-barrel" evidence="6">
    <location>
        <begin position="221"/>
        <end position="300"/>
    </location>
</feature>
<dbReference type="Proteomes" id="UP000343335">
    <property type="component" value="Unassembled WGS sequence"/>
</dbReference>
<dbReference type="RefSeq" id="WP_150663180.1">
    <property type="nucleotide sequence ID" value="NZ_CABPSA010000001.1"/>
</dbReference>
<name>A0A5E4SPL9_9BURK</name>
<evidence type="ECO:0000256" key="2">
    <source>
        <dbReference type="ARBA" id="ARBA00009477"/>
    </source>
</evidence>
<feature type="domain" description="Multidrug resistance protein MdtA-like C-terminal permuted SH3" evidence="7">
    <location>
        <begin position="308"/>
        <end position="368"/>
    </location>
</feature>
<protein>
    <submittedName>
        <fullName evidence="8">Efflux pump periplasmic linker BepF</fullName>
    </submittedName>
</protein>
<evidence type="ECO:0000256" key="3">
    <source>
        <dbReference type="SAM" id="Coils"/>
    </source>
</evidence>
<dbReference type="Gene3D" id="2.40.420.20">
    <property type="match status" value="1"/>
</dbReference>
<sequence>MNKNRKLLYSSLTAIALASAITVIVVSRYEALPVGLAHAADAPPPAAEVDVAAVVSRTITEWQSYSGRLEAVDRVDVRPQVAGTIVSVHFKDGALVKKGDVLFTIDPRPFAAEADRAAAQLAAAQARASYATTDAARADRLIADNAIAKRDYDEKQNAAKEALANVKAAKAAVEAAQVNLGYTQVTAPVTGRVSRAELTVGNVVSSGPNAPLLTTLVSVSPIYASFEVDEQTYLQYLGRDRNSKVPVALGLANETGYSRKGVVTSVDNRLDTSSGTIRVRASIDNADGSLVPGLYARVKVGGGQAHAAILIDDAAVGTDQAKKFVLVIDANNKVQYREVTLGGLSDGLRIVISGLKPGERIVVNGLQRVRPNDLVKAKVVNMVDAAKSAA</sequence>
<comment type="similarity">
    <text evidence="2">Belongs to the membrane fusion protein (MFP) (TC 8.A.1) family.</text>
</comment>
<feature type="domain" description="Multidrug resistance protein MdtA-like alpha-helical hairpin" evidence="4">
    <location>
        <begin position="115"/>
        <end position="183"/>
    </location>
</feature>
<proteinExistence type="inferred from homology"/>
<dbReference type="Pfam" id="PF25967">
    <property type="entry name" value="RND-MFP_C"/>
    <property type="match status" value="1"/>
</dbReference>
<accession>A0A5E4SPL9</accession>
<dbReference type="Pfam" id="PF25917">
    <property type="entry name" value="BSH_RND"/>
    <property type="match status" value="1"/>
</dbReference>
<dbReference type="FunFam" id="2.40.420.20:FF:000001">
    <property type="entry name" value="Efflux RND transporter periplasmic adaptor subunit"/>
    <property type="match status" value="1"/>
</dbReference>
<dbReference type="PANTHER" id="PTHR30158">
    <property type="entry name" value="ACRA/E-RELATED COMPONENT OF DRUG EFFLUX TRANSPORTER"/>
    <property type="match status" value="1"/>
</dbReference>
<feature type="domain" description="Multidrug resistance protein MdtA-like barrel-sandwich hybrid" evidence="5">
    <location>
        <begin position="74"/>
        <end position="215"/>
    </location>
</feature>
<gene>
    <name evidence="8" type="primary">bepF_1</name>
    <name evidence="8" type="ORF">PCO31010_00969</name>
</gene>
<dbReference type="Pfam" id="PF25944">
    <property type="entry name" value="Beta-barrel_RND"/>
    <property type="match status" value="1"/>
</dbReference>
<evidence type="ECO:0000259" key="5">
    <source>
        <dbReference type="Pfam" id="PF25917"/>
    </source>
</evidence>
<evidence type="ECO:0000313" key="8">
    <source>
        <dbReference type="EMBL" id="VVD77650.1"/>
    </source>
</evidence>
<dbReference type="InterPro" id="IPR006143">
    <property type="entry name" value="RND_pump_MFP"/>
</dbReference>
<dbReference type="EMBL" id="CABPSA010000001">
    <property type="protein sequence ID" value="VVD77650.1"/>
    <property type="molecule type" value="Genomic_DNA"/>
</dbReference>
<dbReference type="Gene3D" id="2.40.30.170">
    <property type="match status" value="1"/>
</dbReference>
<dbReference type="OrthoDB" id="9783047at2"/>
<evidence type="ECO:0000256" key="1">
    <source>
        <dbReference type="ARBA" id="ARBA00004196"/>
    </source>
</evidence>
<dbReference type="InterPro" id="IPR058625">
    <property type="entry name" value="MdtA-like_BSH"/>
</dbReference>
<dbReference type="InterPro" id="IPR058627">
    <property type="entry name" value="MdtA-like_C"/>
</dbReference>
<reference evidence="8 9" key="1">
    <citation type="submission" date="2019-08" db="EMBL/GenBank/DDBJ databases">
        <authorList>
            <person name="Peeters C."/>
        </authorList>
    </citation>
    <scope>NUCLEOTIDE SEQUENCE [LARGE SCALE GENOMIC DNA]</scope>
    <source>
        <strain evidence="8 9">LMG 31010</strain>
    </source>
</reference>
<comment type="subcellular location">
    <subcellularLocation>
        <location evidence="1">Cell envelope</location>
    </subcellularLocation>
</comment>
<dbReference type="InterPro" id="IPR058626">
    <property type="entry name" value="MdtA-like_b-barrel"/>
</dbReference>
<dbReference type="GO" id="GO:0005886">
    <property type="term" value="C:plasma membrane"/>
    <property type="evidence" value="ECO:0007669"/>
    <property type="project" value="TreeGrafter"/>
</dbReference>
<dbReference type="GO" id="GO:0046677">
    <property type="term" value="P:response to antibiotic"/>
    <property type="evidence" value="ECO:0007669"/>
    <property type="project" value="TreeGrafter"/>
</dbReference>
<dbReference type="SUPFAM" id="SSF111369">
    <property type="entry name" value="HlyD-like secretion proteins"/>
    <property type="match status" value="1"/>
</dbReference>